<accession>A0A834PDH6</accession>
<dbReference type="GO" id="GO:0004984">
    <property type="term" value="F:olfactory receptor activity"/>
    <property type="evidence" value="ECO:0007669"/>
    <property type="project" value="InterPro"/>
</dbReference>
<evidence type="ECO:0000313" key="11">
    <source>
        <dbReference type="Proteomes" id="UP000600918"/>
    </source>
</evidence>
<evidence type="ECO:0000256" key="1">
    <source>
        <dbReference type="ARBA" id="ARBA00004141"/>
    </source>
</evidence>
<keyword evidence="8" id="KW-0807">Transducer</keyword>
<proteinExistence type="predicted"/>
<keyword evidence="7" id="KW-0675">Receptor</keyword>
<keyword evidence="2" id="KW-0716">Sensory transduction</keyword>
<keyword evidence="4" id="KW-0552">Olfaction</keyword>
<evidence type="ECO:0000256" key="3">
    <source>
        <dbReference type="ARBA" id="ARBA00022692"/>
    </source>
</evidence>
<organism evidence="10 11">
    <name type="scientific">Vespula pensylvanica</name>
    <name type="common">Western yellow jacket</name>
    <name type="synonym">Wasp</name>
    <dbReference type="NCBI Taxonomy" id="30213"/>
    <lineage>
        <taxon>Eukaryota</taxon>
        <taxon>Metazoa</taxon>
        <taxon>Ecdysozoa</taxon>
        <taxon>Arthropoda</taxon>
        <taxon>Hexapoda</taxon>
        <taxon>Insecta</taxon>
        <taxon>Pterygota</taxon>
        <taxon>Neoptera</taxon>
        <taxon>Endopterygota</taxon>
        <taxon>Hymenoptera</taxon>
        <taxon>Apocrita</taxon>
        <taxon>Aculeata</taxon>
        <taxon>Vespoidea</taxon>
        <taxon>Vespidae</taxon>
        <taxon>Vespinae</taxon>
        <taxon>Vespula</taxon>
    </lineage>
</organism>
<gene>
    <name evidence="10" type="ORF">H0235_000159</name>
</gene>
<feature type="transmembrane region" description="Helical" evidence="9">
    <location>
        <begin position="57"/>
        <end position="83"/>
    </location>
</feature>
<evidence type="ECO:0000313" key="10">
    <source>
        <dbReference type="EMBL" id="KAF7437768.1"/>
    </source>
</evidence>
<keyword evidence="6 9" id="KW-0472">Membrane</keyword>
<evidence type="ECO:0000256" key="5">
    <source>
        <dbReference type="ARBA" id="ARBA00022989"/>
    </source>
</evidence>
<evidence type="ECO:0000256" key="2">
    <source>
        <dbReference type="ARBA" id="ARBA00022606"/>
    </source>
</evidence>
<comment type="subcellular location">
    <subcellularLocation>
        <location evidence="1">Membrane</location>
        <topology evidence="1">Multi-pass membrane protein</topology>
    </subcellularLocation>
</comment>
<dbReference type="Proteomes" id="UP000600918">
    <property type="component" value="Unassembled WGS sequence"/>
</dbReference>
<dbReference type="InterPro" id="IPR004117">
    <property type="entry name" value="7tm6_olfct_rcpt"/>
</dbReference>
<feature type="transmembrane region" description="Helical" evidence="9">
    <location>
        <begin position="112"/>
        <end position="136"/>
    </location>
</feature>
<keyword evidence="5 9" id="KW-1133">Transmembrane helix</keyword>
<evidence type="ECO:0000256" key="4">
    <source>
        <dbReference type="ARBA" id="ARBA00022725"/>
    </source>
</evidence>
<dbReference type="GO" id="GO:0007165">
    <property type="term" value="P:signal transduction"/>
    <property type="evidence" value="ECO:0007669"/>
    <property type="project" value="UniProtKB-KW"/>
</dbReference>
<evidence type="ECO:0000256" key="7">
    <source>
        <dbReference type="ARBA" id="ARBA00023170"/>
    </source>
</evidence>
<evidence type="ECO:0000256" key="8">
    <source>
        <dbReference type="ARBA" id="ARBA00023224"/>
    </source>
</evidence>
<dbReference type="GO" id="GO:0016020">
    <property type="term" value="C:membrane"/>
    <property type="evidence" value="ECO:0007669"/>
    <property type="project" value="UniProtKB-SubCell"/>
</dbReference>
<comment type="caution">
    <text evidence="10">The sequence shown here is derived from an EMBL/GenBank/DDBJ whole genome shotgun (WGS) entry which is preliminary data.</text>
</comment>
<dbReference type="Pfam" id="PF02949">
    <property type="entry name" value="7tm_6"/>
    <property type="match status" value="1"/>
</dbReference>
<keyword evidence="3 9" id="KW-0812">Transmembrane</keyword>
<sequence>MELFELFASLMTPTKHRVSQKGYGVKFLFDQIKNDWMEFRNTEQFFIVKHYAEESRIYTLLFMVSFSACIVAILSVPMISIMMDVIVPLNETRPHKLPIQIELFIDENEYYYTSYIIITLLSCGIIITMIGSYSMFTTYVQHACGMFSLAGNALEQILNELELTENKCKSVTNINENIVRGIKYHNKAMQLRIRNF</sequence>
<keyword evidence="11" id="KW-1185">Reference proteome</keyword>
<dbReference type="EMBL" id="JACSDY010000001">
    <property type="protein sequence ID" value="KAF7437768.1"/>
    <property type="molecule type" value="Genomic_DNA"/>
</dbReference>
<evidence type="ECO:0000256" key="9">
    <source>
        <dbReference type="SAM" id="Phobius"/>
    </source>
</evidence>
<protein>
    <submittedName>
        <fullName evidence="10">Uncharacterized protein</fullName>
    </submittedName>
</protein>
<dbReference type="AlphaFoldDB" id="A0A834PDH6"/>
<reference evidence="10" key="1">
    <citation type="journal article" date="2020" name="G3 (Bethesda)">
        <title>High-Quality Assemblies for Three Invasive Social Wasps from the &lt;i&gt;Vespula&lt;/i&gt; Genus.</title>
        <authorList>
            <person name="Harrop T.W.R."/>
            <person name="Guhlin J."/>
            <person name="McLaughlin G.M."/>
            <person name="Permina E."/>
            <person name="Stockwell P."/>
            <person name="Gilligan J."/>
            <person name="Le Lec M.F."/>
            <person name="Gruber M.A.M."/>
            <person name="Quinn O."/>
            <person name="Lovegrove M."/>
            <person name="Duncan E.J."/>
            <person name="Remnant E.J."/>
            <person name="Van Eeckhoven J."/>
            <person name="Graham B."/>
            <person name="Knapp R.A."/>
            <person name="Langford K.W."/>
            <person name="Kronenberg Z."/>
            <person name="Press M.O."/>
            <person name="Eacker S.M."/>
            <person name="Wilson-Rankin E.E."/>
            <person name="Purcell J."/>
            <person name="Lester P.J."/>
            <person name="Dearden P.K."/>
        </authorList>
    </citation>
    <scope>NUCLEOTIDE SEQUENCE</scope>
    <source>
        <strain evidence="10">Volc-1</strain>
    </source>
</reference>
<dbReference type="GO" id="GO:0005549">
    <property type="term" value="F:odorant binding"/>
    <property type="evidence" value="ECO:0007669"/>
    <property type="project" value="InterPro"/>
</dbReference>
<evidence type="ECO:0000256" key="6">
    <source>
        <dbReference type="ARBA" id="ARBA00023136"/>
    </source>
</evidence>
<name>A0A834PDH6_VESPE</name>